<keyword evidence="1 4" id="KW-0489">Methyltransferase</keyword>
<dbReference type="PROSITE" id="PS51682">
    <property type="entry name" value="SAM_OMT_I"/>
    <property type="match status" value="1"/>
</dbReference>
<dbReference type="OrthoDB" id="9799672at2"/>
<dbReference type="GO" id="GO:0030488">
    <property type="term" value="P:tRNA methylation"/>
    <property type="evidence" value="ECO:0007669"/>
    <property type="project" value="UniProtKB-UniRule"/>
</dbReference>
<dbReference type="SUPFAM" id="SSF53335">
    <property type="entry name" value="S-adenosyl-L-methionine-dependent methyltransferases"/>
    <property type="match status" value="1"/>
</dbReference>
<evidence type="ECO:0000256" key="2">
    <source>
        <dbReference type="ARBA" id="ARBA00022679"/>
    </source>
</evidence>
<gene>
    <name evidence="4" type="primary">trmR</name>
    <name evidence="5" type="ORF">SAMN05518684_103168</name>
</gene>
<proteinExistence type="inferred from homology"/>
<keyword evidence="4" id="KW-0819">tRNA processing</keyword>
<accession>A0A1H9RIB0</accession>
<evidence type="ECO:0000256" key="1">
    <source>
        <dbReference type="ARBA" id="ARBA00022603"/>
    </source>
</evidence>
<evidence type="ECO:0000313" key="5">
    <source>
        <dbReference type="EMBL" id="SER72434.1"/>
    </source>
</evidence>
<keyword evidence="4" id="KW-0460">Magnesium</keyword>
<dbReference type="InterPro" id="IPR002935">
    <property type="entry name" value="SAM_O-MeTrfase"/>
</dbReference>
<dbReference type="EC" id="2.1.1.-" evidence="4"/>
<dbReference type="HAMAP" id="MF_02217">
    <property type="entry name" value="TrmR_methyltr"/>
    <property type="match status" value="1"/>
</dbReference>
<comment type="similarity">
    <text evidence="4">Belongs to the class I-like SAM-binding methyltransferase superfamily. Cation-dependent O-methyltransferase family.</text>
</comment>
<evidence type="ECO:0000313" key="6">
    <source>
        <dbReference type="Proteomes" id="UP000198571"/>
    </source>
</evidence>
<organism evidence="5 6">
    <name type="scientific">Salipaludibacillus aurantiacus</name>
    <dbReference type="NCBI Taxonomy" id="1601833"/>
    <lineage>
        <taxon>Bacteria</taxon>
        <taxon>Bacillati</taxon>
        <taxon>Bacillota</taxon>
        <taxon>Bacilli</taxon>
        <taxon>Bacillales</taxon>
        <taxon>Bacillaceae</taxon>
    </lineage>
</organism>
<reference evidence="6" key="1">
    <citation type="submission" date="2016-10" db="EMBL/GenBank/DDBJ databases">
        <authorList>
            <person name="Varghese N."/>
            <person name="Submissions S."/>
        </authorList>
    </citation>
    <scope>NUCLEOTIDE SEQUENCE [LARGE SCALE GENOMIC DNA]</scope>
    <source>
        <strain evidence="6">S9</strain>
    </source>
</reference>
<keyword evidence="2 4" id="KW-0808">Transferase</keyword>
<keyword evidence="4" id="KW-0479">Metal-binding</keyword>
<feature type="binding site" evidence="4">
    <location>
        <position position="158"/>
    </location>
    <ligand>
        <name>Mg(2+)</name>
        <dbReference type="ChEBI" id="CHEBI:18420"/>
    </ligand>
</feature>
<comment type="subunit">
    <text evidence="4">Homodimer.</text>
</comment>
<dbReference type="GO" id="GO:0016300">
    <property type="term" value="F:tRNA (uridine) methyltransferase activity"/>
    <property type="evidence" value="ECO:0007669"/>
    <property type="project" value="UniProtKB-UniRule"/>
</dbReference>
<feature type="binding site" evidence="4">
    <location>
        <position position="84"/>
    </location>
    <ligand>
        <name>S-adenosyl-L-methionine</name>
        <dbReference type="ChEBI" id="CHEBI:59789"/>
    </ligand>
</feature>
<dbReference type="InterPro" id="IPR043675">
    <property type="entry name" value="TrmR_methyltr"/>
</dbReference>
<feature type="binding site" evidence="4">
    <location>
        <position position="37"/>
    </location>
    <ligand>
        <name>S-adenosyl-L-methionine</name>
        <dbReference type="ChEBI" id="CHEBI:59789"/>
    </ligand>
</feature>
<feature type="binding site" evidence="4">
    <location>
        <position position="132"/>
    </location>
    <ligand>
        <name>S-adenosyl-L-methionine</name>
        <dbReference type="ChEBI" id="CHEBI:59789"/>
    </ligand>
</feature>
<dbReference type="Pfam" id="PF01596">
    <property type="entry name" value="Methyltransf_3"/>
    <property type="match status" value="1"/>
</dbReference>
<protein>
    <recommendedName>
        <fullName evidence="4">tRNA 5-hydroxyuridine methyltransferase</fullName>
        <ecNumber evidence="4">2.1.1.-</ecNumber>
    </recommendedName>
    <alternativeName>
        <fullName evidence="4">ho5U methyltransferase</fullName>
    </alternativeName>
</protein>
<dbReference type="InterPro" id="IPR029063">
    <property type="entry name" value="SAM-dependent_MTases_sf"/>
</dbReference>
<keyword evidence="6" id="KW-1185">Reference proteome</keyword>
<feature type="binding site" evidence="4">
    <location>
        <position position="132"/>
    </location>
    <ligand>
        <name>Mg(2+)</name>
        <dbReference type="ChEBI" id="CHEBI:18420"/>
    </ligand>
</feature>
<keyword evidence="3 4" id="KW-0949">S-adenosyl-L-methionine</keyword>
<sequence length="226" mass="25606">MGKGDKTASYLSSLIKERPADIKEIENYAHKHHVPIMEADGLETMLQFLRIHNPVRILEIGTAIGYSAIRMLQAAPDAFIYTVERDEERIQEALKNARSVGVHKRFNLVQGDALEVKEEIAEKAPYDVLFIDAAKGQYENFFSIYEPMVKEGGLIFSDNVLFKGFVSGEKEPESRRLSSMVNKLRKFNDKLMKDPRFDSVLLPVGDGLMVNVKRNMGKEIQEGEKA</sequence>
<feature type="binding site" evidence="4">
    <location>
        <position position="159"/>
    </location>
    <ligand>
        <name>Mg(2+)</name>
        <dbReference type="ChEBI" id="CHEBI:18420"/>
    </ligand>
</feature>
<feature type="binding site" evidence="4">
    <location>
        <begin position="112"/>
        <end position="113"/>
    </location>
    <ligand>
        <name>S-adenosyl-L-methionine</name>
        <dbReference type="ChEBI" id="CHEBI:59789"/>
    </ligand>
</feature>
<dbReference type="AlphaFoldDB" id="A0A1H9RIB0"/>
<dbReference type="GO" id="GO:0008171">
    <property type="term" value="F:O-methyltransferase activity"/>
    <property type="evidence" value="ECO:0007669"/>
    <property type="project" value="InterPro"/>
</dbReference>
<feature type="binding site" evidence="4">
    <location>
        <position position="67"/>
    </location>
    <ligand>
        <name>S-adenosyl-L-methionine</name>
        <dbReference type="ChEBI" id="CHEBI:59789"/>
    </ligand>
</feature>
<comment type="catalytic activity">
    <reaction evidence="4">
        <text>5-hydroxyuridine(34) in tRNA + S-adenosyl-L-methionine = 5-methoxyuridine(34) in tRNA + S-adenosyl-L-homocysteine + H(+)</text>
        <dbReference type="Rhea" id="RHEA:60524"/>
        <dbReference type="Rhea" id="RHEA-COMP:13381"/>
        <dbReference type="Rhea" id="RHEA-COMP:15591"/>
        <dbReference type="ChEBI" id="CHEBI:15378"/>
        <dbReference type="ChEBI" id="CHEBI:57856"/>
        <dbReference type="ChEBI" id="CHEBI:59789"/>
        <dbReference type="ChEBI" id="CHEBI:136877"/>
        <dbReference type="ChEBI" id="CHEBI:143860"/>
    </reaction>
</comment>
<dbReference type="GO" id="GO:0000287">
    <property type="term" value="F:magnesium ion binding"/>
    <property type="evidence" value="ECO:0007669"/>
    <property type="project" value="UniProtKB-UniRule"/>
</dbReference>
<dbReference type="InterPro" id="IPR050362">
    <property type="entry name" value="Cation-dep_OMT"/>
</dbReference>
<dbReference type="STRING" id="1601833.SAMN05518684_103168"/>
<evidence type="ECO:0000256" key="4">
    <source>
        <dbReference type="HAMAP-Rule" id="MF_02217"/>
    </source>
</evidence>
<name>A0A1H9RIB0_9BACI</name>
<dbReference type="RefSeq" id="WP_093048505.1">
    <property type="nucleotide sequence ID" value="NZ_FOGT01000003.1"/>
</dbReference>
<dbReference type="PANTHER" id="PTHR10509:SF14">
    <property type="entry name" value="CAFFEOYL-COA O-METHYLTRANSFERASE 3-RELATED"/>
    <property type="match status" value="1"/>
</dbReference>
<dbReference type="Gene3D" id="3.40.50.150">
    <property type="entry name" value="Vaccinia Virus protein VP39"/>
    <property type="match status" value="1"/>
</dbReference>
<dbReference type="CDD" id="cd02440">
    <property type="entry name" value="AdoMet_MTases"/>
    <property type="match status" value="1"/>
</dbReference>
<dbReference type="PANTHER" id="PTHR10509">
    <property type="entry name" value="O-METHYLTRANSFERASE-RELATED"/>
    <property type="match status" value="1"/>
</dbReference>
<dbReference type="EMBL" id="FOGT01000003">
    <property type="protein sequence ID" value="SER72434.1"/>
    <property type="molecule type" value="Genomic_DNA"/>
</dbReference>
<dbReference type="GO" id="GO:0008757">
    <property type="term" value="F:S-adenosylmethionine-dependent methyltransferase activity"/>
    <property type="evidence" value="ECO:0007669"/>
    <property type="project" value="TreeGrafter"/>
</dbReference>
<dbReference type="Proteomes" id="UP000198571">
    <property type="component" value="Unassembled WGS sequence"/>
</dbReference>
<comment type="function">
    <text evidence="4">Catalyzes the methylation of 5-hydroxyuridine (ho5U) to form 5-methoxyuridine (mo5U) at position 34 in tRNAs.</text>
</comment>
<evidence type="ECO:0000256" key="3">
    <source>
        <dbReference type="ARBA" id="ARBA00022691"/>
    </source>
</evidence>